<sequence length="227" mass="25030">MEQLRLSWKAAWSKAWHDLTDPFDRLSEVAFGVIMALTIISVIPTAADGAGRQQLVLAALGCNLAWGIVDALMTLVGMRVDREHRHAGLRALRQVEDEKSFREGLRDFLPDLMVDHLQAKDVQRLRSNFLKSLLGTGETPRLGREYWLAWLILAAHTFVATLPIILPLLLVPDDLLALRLAQATGLLLMFCLGWLLARWAGGRPWQGALGFTALGVTMTGICLALGG</sequence>
<dbReference type="Proteomes" id="UP000198145">
    <property type="component" value="Unassembled WGS sequence"/>
</dbReference>
<evidence type="ECO:0000256" key="3">
    <source>
        <dbReference type="ARBA" id="ARBA00022989"/>
    </source>
</evidence>
<evidence type="ECO:0000313" key="7">
    <source>
        <dbReference type="Proteomes" id="UP000198145"/>
    </source>
</evidence>
<comment type="caution">
    <text evidence="6">The sequence shown here is derived from an EMBL/GenBank/DDBJ whole genome shotgun (WGS) entry which is preliminary data.</text>
</comment>
<dbReference type="GO" id="GO:0030026">
    <property type="term" value="P:intracellular manganese ion homeostasis"/>
    <property type="evidence" value="ECO:0007669"/>
    <property type="project" value="InterPro"/>
</dbReference>
<evidence type="ECO:0000256" key="2">
    <source>
        <dbReference type="ARBA" id="ARBA00022692"/>
    </source>
</evidence>
<reference evidence="6 7" key="1">
    <citation type="submission" date="2017-06" db="EMBL/GenBank/DDBJ databases">
        <title>Draft genome of Pseudomonas nitroreducens DF05.</title>
        <authorList>
            <person name="Iyer R."/>
        </authorList>
    </citation>
    <scope>NUCLEOTIDE SEQUENCE [LARGE SCALE GENOMIC DNA]</scope>
    <source>
        <strain evidence="6 7">DF05</strain>
    </source>
</reference>
<keyword evidence="2 5" id="KW-0812">Transmembrane</keyword>
<feature type="transmembrane region" description="Helical" evidence="5">
    <location>
        <begin position="29"/>
        <end position="47"/>
    </location>
</feature>
<accession>A0A246FAS9</accession>
<feature type="transmembrane region" description="Helical" evidence="5">
    <location>
        <begin position="147"/>
        <end position="170"/>
    </location>
</feature>
<evidence type="ECO:0000256" key="1">
    <source>
        <dbReference type="ARBA" id="ARBA00004127"/>
    </source>
</evidence>
<name>A0A246FAS9_PSENT</name>
<dbReference type="EMBL" id="NJBA01000003">
    <property type="protein sequence ID" value="OWP51381.1"/>
    <property type="molecule type" value="Genomic_DNA"/>
</dbReference>
<dbReference type="AlphaFoldDB" id="A0A246FAS9"/>
<gene>
    <name evidence="6" type="ORF">CEG18_11045</name>
</gene>
<evidence type="ECO:0000256" key="5">
    <source>
        <dbReference type="SAM" id="Phobius"/>
    </source>
</evidence>
<organism evidence="6 7">
    <name type="scientific">Pseudomonas nitroreducens</name>
    <dbReference type="NCBI Taxonomy" id="46680"/>
    <lineage>
        <taxon>Bacteria</taxon>
        <taxon>Pseudomonadati</taxon>
        <taxon>Pseudomonadota</taxon>
        <taxon>Gammaproteobacteria</taxon>
        <taxon>Pseudomonadales</taxon>
        <taxon>Pseudomonadaceae</taxon>
        <taxon>Pseudomonas</taxon>
    </lineage>
</organism>
<keyword evidence="3 5" id="KW-1133">Transmembrane helix</keyword>
<keyword evidence="4 5" id="KW-0472">Membrane</keyword>
<feature type="transmembrane region" description="Helical" evidence="5">
    <location>
        <begin position="53"/>
        <end position="76"/>
    </location>
</feature>
<evidence type="ECO:0000256" key="4">
    <source>
        <dbReference type="ARBA" id="ARBA00023136"/>
    </source>
</evidence>
<dbReference type="GO" id="GO:0012505">
    <property type="term" value="C:endomembrane system"/>
    <property type="evidence" value="ECO:0007669"/>
    <property type="project" value="UniProtKB-SubCell"/>
</dbReference>
<evidence type="ECO:0008006" key="8">
    <source>
        <dbReference type="Google" id="ProtNLM"/>
    </source>
</evidence>
<dbReference type="RefSeq" id="WP_088417513.1">
    <property type="nucleotide sequence ID" value="NZ_NJBA01000003.1"/>
</dbReference>
<evidence type="ECO:0000313" key="6">
    <source>
        <dbReference type="EMBL" id="OWP51381.1"/>
    </source>
</evidence>
<dbReference type="GO" id="GO:0005384">
    <property type="term" value="F:manganese ion transmembrane transporter activity"/>
    <property type="evidence" value="ECO:0007669"/>
    <property type="project" value="InterPro"/>
</dbReference>
<comment type="subcellular location">
    <subcellularLocation>
        <location evidence="1">Endomembrane system</location>
        <topology evidence="1">Multi-pass membrane protein</topology>
    </subcellularLocation>
</comment>
<protein>
    <recommendedName>
        <fullName evidence="8">VIT family protein</fullName>
    </recommendedName>
</protein>
<feature type="transmembrane region" description="Helical" evidence="5">
    <location>
        <begin position="208"/>
        <end position="226"/>
    </location>
</feature>
<proteinExistence type="predicted"/>
<dbReference type="InterPro" id="IPR008217">
    <property type="entry name" value="Ccc1_fam"/>
</dbReference>
<feature type="transmembrane region" description="Helical" evidence="5">
    <location>
        <begin position="176"/>
        <end position="196"/>
    </location>
</feature>
<dbReference type="Pfam" id="PF01988">
    <property type="entry name" value="VIT1"/>
    <property type="match status" value="1"/>
</dbReference>